<organism evidence="1">
    <name type="scientific">mine drainage metagenome</name>
    <dbReference type="NCBI Taxonomy" id="410659"/>
    <lineage>
        <taxon>unclassified sequences</taxon>
        <taxon>metagenomes</taxon>
        <taxon>ecological metagenomes</taxon>
    </lineage>
</organism>
<sequence>MCEVHLRANGILVVVSSRENPSIDCVVDQLPVVGRLALDLVIEQCDAALAHHALPILNLPEQIVDDLFDLFLVRNGRLHMESGARRALHDAVHDFEAHLRLAREAGEAVDRGLLVGRHGFADLVQVA</sequence>
<comment type="caution">
    <text evidence="1">The sequence shown here is derived from an EMBL/GenBank/DDBJ whole genome shotgun (WGS) entry which is preliminary data.</text>
</comment>
<protein>
    <submittedName>
        <fullName evidence="1">Uncharacterized protein</fullName>
    </submittedName>
</protein>
<name>A0A1J5PVB3_9ZZZZ</name>
<gene>
    <name evidence="1" type="ORF">GALL_468740</name>
</gene>
<dbReference type="AlphaFoldDB" id="A0A1J5PVB3"/>
<evidence type="ECO:0000313" key="1">
    <source>
        <dbReference type="EMBL" id="OIQ71508.1"/>
    </source>
</evidence>
<dbReference type="EMBL" id="MLJW01003695">
    <property type="protein sequence ID" value="OIQ71508.1"/>
    <property type="molecule type" value="Genomic_DNA"/>
</dbReference>
<accession>A0A1J5PVB3</accession>
<reference evidence="1" key="1">
    <citation type="submission" date="2016-10" db="EMBL/GenBank/DDBJ databases">
        <title>Sequence of Gallionella enrichment culture.</title>
        <authorList>
            <person name="Poehlein A."/>
            <person name="Muehling M."/>
            <person name="Daniel R."/>
        </authorList>
    </citation>
    <scope>NUCLEOTIDE SEQUENCE</scope>
</reference>
<proteinExistence type="predicted"/>